<feature type="transmembrane region" description="Helical" evidence="1">
    <location>
        <begin position="20"/>
        <end position="37"/>
    </location>
</feature>
<evidence type="ECO:0000256" key="1">
    <source>
        <dbReference type="SAM" id="Phobius"/>
    </source>
</evidence>
<gene>
    <name evidence="2" type="ORF">LCGC14_2618440</name>
</gene>
<feature type="non-terminal residue" evidence="2">
    <location>
        <position position="1"/>
    </location>
</feature>
<dbReference type="EMBL" id="LAZR01044625">
    <property type="protein sequence ID" value="KKL04198.1"/>
    <property type="molecule type" value="Genomic_DNA"/>
</dbReference>
<evidence type="ECO:0000313" key="2">
    <source>
        <dbReference type="EMBL" id="KKL04198.1"/>
    </source>
</evidence>
<sequence length="46" mass="5460">CYILRLKEKQQLGEKMTEEMKSVVGILAILAGIIWLIKHNWFNRML</sequence>
<name>A0A0F9CWH6_9ZZZZ</name>
<keyword evidence="1" id="KW-1133">Transmembrane helix</keyword>
<reference evidence="2" key="1">
    <citation type="journal article" date="2015" name="Nature">
        <title>Complex archaea that bridge the gap between prokaryotes and eukaryotes.</title>
        <authorList>
            <person name="Spang A."/>
            <person name="Saw J.H."/>
            <person name="Jorgensen S.L."/>
            <person name="Zaremba-Niedzwiedzka K."/>
            <person name="Martijn J."/>
            <person name="Lind A.E."/>
            <person name="van Eijk R."/>
            <person name="Schleper C."/>
            <person name="Guy L."/>
            <person name="Ettema T.J."/>
        </authorList>
    </citation>
    <scope>NUCLEOTIDE SEQUENCE</scope>
</reference>
<keyword evidence="1" id="KW-0472">Membrane</keyword>
<proteinExistence type="predicted"/>
<protein>
    <submittedName>
        <fullName evidence="2">Uncharacterized protein</fullName>
    </submittedName>
</protein>
<comment type="caution">
    <text evidence="2">The sequence shown here is derived from an EMBL/GenBank/DDBJ whole genome shotgun (WGS) entry which is preliminary data.</text>
</comment>
<keyword evidence="1" id="KW-0812">Transmembrane</keyword>
<accession>A0A0F9CWH6</accession>
<organism evidence="2">
    <name type="scientific">marine sediment metagenome</name>
    <dbReference type="NCBI Taxonomy" id="412755"/>
    <lineage>
        <taxon>unclassified sequences</taxon>
        <taxon>metagenomes</taxon>
        <taxon>ecological metagenomes</taxon>
    </lineage>
</organism>
<dbReference type="AlphaFoldDB" id="A0A0F9CWH6"/>